<evidence type="ECO:0000259" key="7">
    <source>
        <dbReference type="Pfam" id="PF06305"/>
    </source>
</evidence>
<proteinExistence type="predicted"/>
<feature type="transmembrane region" description="Helical" evidence="6">
    <location>
        <begin position="38"/>
        <end position="57"/>
    </location>
</feature>
<evidence type="ECO:0000256" key="2">
    <source>
        <dbReference type="ARBA" id="ARBA00022692"/>
    </source>
</evidence>
<comment type="caution">
    <text evidence="8">The sequence shown here is derived from an EMBL/GenBank/DDBJ whole genome shotgun (WGS) entry which is preliminary data.</text>
</comment>
<protein>
    <submittedName>
        <fullName evidence="8">LapA family protein</fullName>
    </submittedName>
</protein>
<feature type="transmembrane region" description="Helical" evidence="6">
    <location>
        <begin position="7"/>
        <end position="32"/>
    </location>
</feature>
<dbReference type="PANTHER" id="PTHR41335:SF1">
    <property type="entry name" value="MEMBRANE PROTEIN"/>
    <property type="match status" value="1"/>
</dbReference>
<reference evidence="8 9" key="1">
    <citation type="submission" date="2021-05" db="EMBL/GenBank/DDBJ databases">
        <title>Fusibacter ferrireducens sp. nov., an anaerobic, sulfur- and Fe-reducing bacterium isolated from the mangrove sediment.</title>
        <authorList>
            <person name="Qiu D."/>
        </authorList>
    </citation>
    <scope>NUCLEOTIDE SEQUENCE [LARGE SCALE GENOMIC DNA]</scope>
    <source>
        <strain evidence="8 9">DSM 12116</strain>
    </source>
</reference>
<dbReference type="Proteomes" id="UP000746471">
    <property type="component" value="Unassembled WGS sequence"/>
</dbReference>
<keyword evidence="4 6" id="KW-0472">Membrane</keyword>
<evidence type="ECO:0000256" key="6">
    <source>
        <dbReference type="SAM" id="Phobius"/>
    </source>
</evidence>
<evidence type="ECO:0000256" key="5">
    <source>
        <dbReference type="SAM" id="Coils"/>
    </source>
</evidence>
<feature type="domain" description="Lipopolysaccharide assembly protein A" evidence="7">
    <location>
        <begin position="22"/>
        <end position="83"/>
    </location>
</feature>
<evidence type="ECO:0000256" key="4">
    <source>
        <dbReference type="ARBA" id="ARBA00023136"/>
    </source>
</evidence>
<organism evidence="8 9">
    <name type="scientific">Fusibacter paucivorans</name>
    <dbReference type="NCBI Taxonomy" id="76009"/>
    <lineage>
        <taxon>Bacteria</taxon>
        <taxon>Bacillati</taxon>
        <taxon>Bacillota</taxon>
        <taxon>Clostridia</taxon>
        <taxon>Eubacteriales</taxon>
        <taxon>Eubacteriales Family XII. Incertae Sedis</taxon>
        <taxon>Fusibacter</taxon>
    </lineage>
</organism>
<name>A0ABS5PT47_9FIRM</name>
<dbReference type="EMBL" id="JAHBCL010000024">
    <property type="protein sequence ID" value="MBS7527731.1"/>
    <property type="molecule type" value="Genomic_DNA"/>
</dbReference>
<dbReference type="InterPro" id="IPR010445">
    <property type="entry name" value="LapA_dom"/>
</dbReference>
<keyword evidence="3 6" id="KW-1133">Transmembrane helix</keyword>
<keyword evidence="5" id="KW-0175">Coiled coil</keyword>
<evidence type="ECO:0000256" key="1">
    <source>
        <dbReference type="ARBA" id="ARBA00022475"/>
    </source>
</evidence>
<evidence type="ECO:0000313" key="9">
    <source>
        <dbReference type="Proteomes" id="UP000746471"/>
    </source>
</evidence>
<dbReference type="Pfam" id="PF06305">
    <property type="entry name" value="LapA_dom"/>
    <property type="match status" value="1"/>
</dbReference>
<evidence type="ECO:0000256" key="3">
    <source>
        <dbReference type="ARBA" id="ARBA00022989"/>
    </source>
</evidence>
<keyword evidence="9" id="KW-1185">Reference proteome</keyword>
<keyword evidence="1" id="KW-1003">Cell membrane</keyword>
<keyword evidence="2 6" id="KW-0812">Transmembrane</keyword>
<evidence type="ECO:0000313" key="8">
    <source>
        <dbReference type="EMBL" id="MBS7527731.1"/>
    </source>
</evidence>
<dbReference type="PANTHER" id="PTHR41335">
    <property type="entry name" value="MEMBRANE PROTEIN-RELATED"/>
    <property type="match status" value="1"/>
</dbReference>
<sequence length="130" mass="14549">MQANIILFLIFAIVIALFALFNATVVTVSFVFTQIEVSLALVIIISALIGALMVILFDSIKKLKTKKTIKELNKRITGLEGQLKDKELESLKKDEVIKSKDEVIKEKEDALQERETALKAMQEKNSQNGV</sequence>
<accession>A0ABS5PT47</accession>
<feature type="coiled-coil region" evidence="5">
    <location>
        <begin position="62"/>
        <end position="127"/>
    </location>
</feature>
<dbReference type="RefSeq" id="WP_213237590.1">
    <property type="nucleotide sequence ID" value="NZ_JAHBCL010000024.1"/>
</dbReference>
<gene>
    <name evidence="8" type="ORF">KHM83_13690</name>
</gene>